<dbReference type="HOGENOM" id="CLU_2175064_0_0_1"/>
<evidence type="ECO:0000313" key="3">
    <source>
        <dbReference type="Proteomes" id="UP000006591"/>
    </source>
</evidence>
<dbReference type="AlphaFoldDB" id="A0A0E0GH77"/>
<protein>
    <submittedName>
        <fullName evidence="2">Uncharacterized protein</fullName>
    </submittedName>
</protein>
<sequence>MASAKLVMALVAAAVLMQCCGVLLAARPLEGDVAGGGGWRPMQTAGGGGGKMPLLGCSGLCNMVPKIWFIPVAVPLQPLNTPFMHPIEFNGRLLTNPNGDGVSGTKSLVR</sequence>
<reference evidence="2" key="2">
    <citation type="submission" date="2018-04" db="EMBL/GenBank/DDBJ databases">
        <title>OnivRS2 (Oryza nivara Reference Sequence Version 2).</title>
        <authorList>
            <person name="Zhang J."/>
            <person name="Kudrna D."/>
            <person name="Lee S."/>
            <person name="Talag J."/>
            <person name="Rajasekar S."/>
            <person name="Welchert J."/>
            <person name="Hsing Y.-I."/>
            <person name="Wing R.A."/>
        </authorList>
    </citation>
    <scope>NUCLEOTIDE SEQUENCE [LARGE SCALE GENOMIC DNA]</scope>
    <source>
        <strain evidence="2">SL10</strain>
    </source>
</reference>
<dbReference type="EnsemblPlants" id="ONIVA03G04560.1">
    <property type="protein sequence ID" value="ONIVA03G04560.1"/>
    <property type="gene ID" value="ONIVA03G04560"/>
</dbReference>
<dbReference type="Proteomes" id="UP000006591">
    <property type="component" value="Chromosome 3"/>
</dbReference>
<keyword evidence="1" id="KW-0732">Signal</keyword>
<evidence type="ECO:0000313" key="2">
    <source>
        <dbReference type="EnsemblPlants" id="ONIVA03G04560.1"/>
    </source>
</evidence>
<feature type="signal peptide" evidence="1">
    <location>
        <begin position="1"/>
        <end position="25"/>
    </location>
</feature>
<keyword evidence="3" id="KW-1185">Reference proteome</keyword>
<feature type="chain" id="PRO_5002360372" evidence="1">
    <location>
        <begin position="26"/>
        <end position="110"/>
    </location>
</feature>
<evidence type="ECO:0000256" key="1">
    <source>
        <dbReference type="SAM" id="SignalP"/>
    </source>
</evidence>
<proteinExistence type="predicted"/>
<reference evidence="2" key="1">
    <citation type="submission" date="2015-04" db="UniProtKB">
        <authorList>
            <consortium name="EnsemblPlants"/>
        </authorList>
    </citation>
    <scope>IDENTIFICATION</scope>
    <source>
        <strain evidence="2">SL10</strain>
    </source>
</reference>
<accession>A0A0E0GH77</accession>
<name>A0A0E0GH77_ORYNI</name>
<organism evidence="2">
    <name type="scientific">Oryza nivara</name>
    <name type="common">Indian wild rice</name>
    <name type="synonym">Oryza sativa f. spontanea</name>
    <dbReference type="NCBI Taxonomy" id="4536"/>
    <lineage>
        <taxon>Eukaryota</taxon>
        <taxon>Viridiplantae</taxon>
        <taxon>Streptophyta</taxon>
        <taxon>Embryophyta</taxon>
        <taxon>Tracheophyta</taxon>
        <taxon>Spermatophyta</taxon>
        <taxon>Magnoliopsida</taxon>
        <taxon>Liliopsida</taxon>
        <taxon>Poales</taxon>
        <taxon>Poaceae</taxon>
        <taxon>BOP clade</taxon>
        <taxon>Oryzoideae</taxon>
        <taxon>Oryzeae</taxon>
        <taxon>Oryzinae</taxon>
        <taxon>Oryza</taxon>
    </lineage>
</organism>
<dbReference type="Gramene" id="ONIVA03G04560.1">
    <property type="protein sequence ID" value="ONIVA03G04560.1"/>
    <property type="gene ID" value="ONIVA03G04560"/>
</dbReference>